<reference evidence="1" key="1">
    <citation type="submission" date="2020-11" db="EMBL/GenBank/DDBJ databases">
        <authorList>
            <person name="Whitehead M."/>
        </authorList>
    </citation>
    <scope>NUCLEOTIDE SEQUENCE</scope>
    <source>
        <strain evidence="1">EGII</strain>
    </source>
</reference>
<dbReference type="EMBL" id="CAJHJT010000001">
    <property type="protein sequence ID" value="CAD6993378.1"/>
    <property type="molecule type" value="Genomic_DNA"/>
</dbReference>
<protein>
    <submittedName>
        <fullName evidence="1">(Mediterranean fruit fly) hypothetical protein</fullName>
    </submittedName>
</protein>
<dbReference type="Proteomes" id="UP000606786">
    <property type="component" value="Unassembled WGS sequence"/>
</dbReference>
<name>A0A811U4U3_CERCA</name>
<dbReference type="AlphaFoldDB" id="A0A811U4U3"/>
<accession>A0A811U4U3</accession>
<comment type="caution">
    <text evidence="1">The sequence shown here is derived from an EMBL/GenBank/DDBJ whole genome shotgun (WGS) entry which is preliminary data.</text>
</comment>
<evidence type="ECO:0000313" key="2">
    <source>
        <dbReference type="Proteomes" id="UP000606786"/>
    </source>
</evidence>
<proteinExistence type="predicted"/>
<sequence>MNEGRMQYKKPCEINATQCHKITRFSLKRCQATAATAQPQLTIAPYDSLELCRRSNDQVTNIHRSSGGRVIRQPPSQMLMNCIKYRVCWWSLHWPSDVRECISFVANHSISAKGVKLFNYNVQLVLHGAIVVGRVEETLQSKVGSTFVVAA</sequence>
<keyword evidence="2" id="KW-1185">Reference proteome</keyword>
<organism evidence="1 2">
    <name type="scientific">Ceratitis capitata</name>
    <name type="common">Mediterranean fruit fly</name>
    <name type="synonym">Tephritis capitata</name>
    <dbReference type="NCBI Taxonomy" id="7213"/>
    <lineage>
        <taxon>Eukaryota</taxon>
        <taxon>Metazoa</taxon>
        <taxon>Ecdysozoa</taxon>
        <taxon>Arthropoda</taxon>
        <taxon>Hexapoda</taxon>
        <taxon>Insecta</taxon>
        <taxon>Pterygota</taxon>
        <taxon>Neoptera</taxon>
        <taxon>Endopterygota</taxon>
        <taxon>Diptera</taxon>
        <taxon>Brachycera</taxon>
        <taxon>Muscomorpha</taxon>
        <taxon>Tephritoidea</taxon>
        <taxon>Tephritidae</taxon>
        <taxon>Ceratitis</taxon>
        <taxon>Ceratitis</taxon>
    </lineage>
</organism>
<evidence type="ECO:0000313" key="1">
    <source>
        <dbReference type="EMBL" id="CAD6993378.1"/>
    </source>
</evidence>
<gene>
    <name evidence="1" type="ORF">CCAP1982_LOCUS2194</name>
</gene>